<evidence type="ECO:0000313" key="1">
    <source>
        <dbReference type="EMBL" id="RKP18067.1"/>
    </source>
</evidence>
<protein>
    <submittedName>
        <fullName evidence="1">Uncharacterized protein</fullName>
    </submittedName>
</protein>
<proteinExistence type="predicted"/>
<dbReference type="AlphaFoldDB" id="A0A4P9YF29"/>
<accession>A0A4P9YF29</accession>
<dbReference type="Proteomes" id="UP000281549">
    <property type="component" value="Unassembled WGS sequence"/>
</dbReference>
<name>A0A4P9YF29_ROZAC</name>
<feature type="non-terminal residue" evidence="1">
    <location>
        <position position="287"/>
    </location>
</feature>
<organism evidence="1 2">
    <name type="scientific">Rozella allomycis (strain CSF55)</name>
    <dbReference type="NCBI Taxonomy" id="988480"/>
    <lineage>
        <taxon>Eukaryota</taxon>
        <taxon>Fungi</taxon>
        <taxon>Fungi incertae sedis</taxon>
        <taxon>Cryptomycota</taxon>
        <taxon>Cryptomycota incertae sedis</taxon>
        <taxon>Rozella</taxon>
    </lineage>
</organism>
<dbReference type="EMBL" id="ML005572">
    <property type="protein sequence ID" value="RKP18067.1"/>
    <property type="molecule type" value="Genomic_DNA"/>
</dbReference>
<evidence type="ECO:0000313" key="2">
    <source>
        <dbReference type="Proteomes" id="UP000281549"/>
    </source>
</evidence>
<gene>
    <name evidence="1" type="ORF">ROZALSC1DRAFT_30191</name>
</gene>
<sequence length="287" mass="30515">MSKNNATRGGAIYWEQLYPKVDSISSLSRNVLLNFTSNVATFSGGALYLDTVNFYGFVSNLVMDGNQAYYGGAFTIDTSFITLSGTFTNNFASYGAVFCINRTSDATSLTIEGNVRGNSAKYIGNLGHLIVSNSSYLNLDSVYVGTTINFSPADLTPVSSCVFLLNNPNYFCQVSVDRSIYGSIRAVTSTSNLISSAKTKLSTSQSLTVASSTISSSKSQSSSTVQTTSIFTTSSSKQTVEFTSSSSVSPTPYLGRVATTSSTSFQTISSKTSNSFTTEAFTDFSTS</sequence>
<reference evidence="2" key="1">
    <citation type="journal article" date="2018" name="Nat. Microbiol.">
        <title>Leveraging single-cell genomics to expand the fungal tree of life.</title>
        <authorList>
            <person name="Ahrendt S.R."/>
            <person name="Quandt C.A."/>
            <person name="Ciobanu D."/>
            <person name="Clum A."/>
            <person name="Salamov A."/>
            <person name="Andreopoulos B."/>
            <person name="Cheng J.F."/>
            <person name="Woyke T."/>
            <person name="Pelin A."/>
            <person name="Henrissat B."/>
            <person name="Reynolds N.K."/>
            <person name="Benny G.L."/>
            <person name="Smith M.E."/>
            <person name="James T.Y."/>
            <person name="Grigoriev I.V."/>
        </authorList>
    </citation>
    <scope>NUCLEOTIDE SEQUENCE [LARGE SCALE GENOMIC DNA]</scope>
    <source>
        <strain evidence="2">CSF55</strain>
    </source>
</reference>